<dbReference type="GO" id="GO:0005886">
    <property type="term" value="C:plasma membrane"/>
    <property type="evidence" value="ECO:0007669"/>
    <property type="project" value="UniProtKB-SubCell"/>
</dbReference>
<comment type="subcellular location">
    <subcellularLocation>
        <location evidence="1">Cell membrane</location>
        <topology evidence="1">Multi-pass membrane protein</topology>
    </subcellularLocation>
</comment>
<sequence>MGPQNSVVVDERDVDSSSAVVQKNVKKRWVSYIWDTFDKSPEERRLLFKLDTAILTFASLGCKMLIGQATLSNTWIRKEDLGMYGNQLNYIQACWTVGYVIGEIPSNVLLTRVRPRYWIPAMELLWTVLTFSLSRCNTPTQFYVLRFFVGLAESTFYPGMQYIIGSWYRKDELAKRSCIFHTSSGIASMFSGYLMAGVYNLEGRGGFRGWQWLFLIDGIISLPIALSGFFVLPDVPEISSPWYLSEKEVALSQKRMELEGRKPREPYTKSKLKKIFTSWHIWLLTILYIAFNNAAASSQPVFQQYLKASTNPVYEVWQINAYPTTTNAVQVVTTLIYAWTSDTILNGRRWPPIIFGAIINIICYVSLAIWDIPTGWHWACYILAGSGYGLSGLLMAWTHEICSENNEERALVIGSMNEMAYVFQAWLPQVVWQQVDGPQYRKGFITSSILSGILIVTTVVIRVLERKGL</sequence>
<evidence type="ECO:0000256" key="4">
    <source>
        <dbReference type="ARBA" id="ARBA00022692"/>
    </source>
</evidence>
<organism evidence="9 10">
    <name type="scientific">Aspergillus cristatus</name>
    <name type="common">Chinese Fuzhuan brick tea-fermentation fungus</name>
    <name type="synonym">Eurotium cristatum</name>
    <dbReference type="NCBI Taxonomy" id="573508"/>
    <lineage>
        <taxon>Eukaryota</taxon>
        <taxon>Fungi</taxon>
        <taxon>Dikarya</taxon>
        <taxon>Ascomycota</taxon>
        <taxon>Pezizomycotina</taxon>
        <taxon>Eurotiomycetes</taxon>
        <taxon>Eurotiomycetidae</taxon>
        <taxon>Eurotiales</taxon>
        <taxon>Aspergillaceae</taxon>
        <taxon>Aspergillus</taxon>
        <taxon>Aspergillus subgen. Aspergillus</taxon>
    </lineage>
</organism>
<evidence type="ECO:0000313" key="9">
    <source>
        <dbReference type="EMBL" id="ODM23649.1"/>
    </source>
</evidence>
<evidence type="ECO:0008006" key="11">
    <source>
        <dbReference type="Google" id="ProtNLM"/>
    </source>
</evidence>
<feature type="transmembrane region" description="Helical" evidence="8">
    <location>
        <begin position="279"/>
        <end position="296"/>
    </location>
</feature>
<dbReference type="PANTHER" id="PTHR43791:SF39">
    <property type="entry name" value="TRANSPORTER LIZ1_SEO1, PUTATIVE (AFU_ORTHOLOGUE AFUA_3G00980)-RELATED"/>
    <property type="match status" value="1"/>
</dbReference>
<evidence type="ECO:0000256" key="6">
    <source>
        <dbReference type="ARBA" id="ARBA00023136"/>
    </source>
</evidence>
<keyword evidence="10" id="KW-1185">Reference proteome</keyword>
<dbReference type="InterPro" id="IPR011701">
    <property type="entry name" value="MFS"/>
</dbReference>
<gene>
    <name evidence="9" type="ORF">SI65_01238</name>
</gene>
<protein>
    <recommendedName>
        <fullName evidence="11">Major facilitator superfamily (MFS) profile domain-containing protein</fullName>
    </recommendedName>
</protein>
<proteinExistence type="inferred from homology"/>
<evidence type="ECO:0000256" key="2">
    <source>
        <dbReference type="ARBA" id="ARBA00022448"/>
    </source>
</evidence>
<name>A0A1E3BRS3_ASPCR</name>
<feature type="transmembrane region" description="Helical" evidence="8">
    <location>
        <begin position="140"/>
        <end position="157"/>
    </location>
</feature>
<dbReference type="PANTHER" id="PTHR43791">
    <property type="entry name" value="PERMEASE-RELATED"/>
    <property type="match status" value="1"/>
</dbReference>
<evidence type="ECO:0000256" key="5">
    <source>
        <dbReference type="ARBA" id="ARBA00022989"/>
    </source>
</evidence>
<feature type="transmembrane region" description="Helical" evidence="8">
    <location>
        <begin position="376"/>
        <end position="398"/>
    </location>
</feature>
<dbReference type="SUPFAM" id="SSF103473">
    <property type="entry name" value="MFS general substrate transporter"/>
    <property type="match status" value="1"/>
</dbReference>
<keyword evidence="2" id="KW-0813">Transport</keyword>
<evidence type="ECO:0000256" key="8">
    <source>
        <dbReference type="SAM" id="Phobius"/>
    </source>
</evidence>
<keyword evidence="5 8" id="KW-1133">Transmembrane helix</keyword>
<accession>A0A1E3BRS3</accession>
<dbReference type="GO" id="GO:0022857">
    <property type="term" value="F:transmembrane transporter activity"/>
    <property type="evidence" value="ECO:0007669"/>
    <property type="project" value="InterPro"/>
</dbReference>
<evidence type="ECO:0000256" key="3">
    <source>
        <dbReference type="ARBA" id="ARBA00022475"/>
    </source>
</evidence>
<dbReference type="FunFam" id="1.20.1250.20:FF:000065">
    <property type="entry name" value="Putative MFS pantothenate transporter"/>
    <property type="match status" value="1"/>
</dbReference>
<feature type="transmembrane region" description="Helical" evidence="8">
    <location>
        <begin position="444"/>
        <end position="464"/>
    </location>
</feature>
<dbReference type="AlphaFoldDB" id="A0A1E3BRS3"/>
<dbReference type="Proteomes" id="UP000094569">
    <property type="component" value="Unassembled WGS sequence"/>
</dbReference>
<dbReference type="VEuPathDB" id="FungiDB:SI65_01238"/>
<dbReference type="FunFam" id="1.20.1250.20:FF:000386">
    <property type="entry name" value="MFS general substrate transporter"/>
    <property type="match status" value="1"/>
</dbReference>
<feature type="transmembrane region" description="Helical" evidence="8">
    <location>
        <begin position="178"/>
        <end position="199"/>
    </location>
</feature>
<dbReference type="Pfam" id="PF07690">
    <property type="entry name" value="MFS_1"/>
    <property type="match status" value="1"/>
</dbReference>
<evidence type="ECO:0000313" key="10">
    <source>
        <dbReference type="Proteomes" id="UP000094569"/>
    </source>
</evidence>
<comment type="similarity">
    <text evidence="7">Belongs to the major facilitator superfamily. Allantoate permease family.</text>
</comment>
<feature type="transmembrane region" description="Helical" evidence="8">
    <location>
        <begin position="211"/>
        <end position="232"/>
    </location>
</feature>
<reference evidence="9 10" key="1">
    <citation type="journal article" date="2016" name="BMC Genomics">
        <title>Comparative genomic and transcriptomic analyses of the Fuzhuan brick tea-fermentation fungus Aspergillus cristatus.</title>
        <authorList>
            <person name="Ge Y."/>
            <person name="Wang Y."/>
            <person name="Liu Y."/>
            <person name="Tan Y."/>
            <person name="Ren X."/>
            <person name="Zhang X."/>
            <person name="Hyde K.D."/>
            <person name="Liu Y."/>
            <person name="Liu Z."/>
        </authorList>
    </citation>
    <scope>NUCLEOTIDE SEQUENCE [LARGE SCALE GENOMIC DNA]</scope>
    <source>
        <strain evidence="9 10">GZAAS20.1005</strain>
    </source>
</reference>
<keyword evidence="6 8" id="KW-0472">Membrane</keyword>
<feature type="transmembrane region" description="Helical" evidence="8">
    <location>
        <begin position="410"/>
        <end position="432"/>
    </location>
</feature>
<comment type="caution">
    <text evidence="9">The sequence shown here is derived from an EMBL/GenBank/DDBJ whole genome shotgun (WGS) entry which is preliminary data.</text>
</comment>
<evidence type="ECO:0000256" key="7">
    <source>
        <dbReference type="ARBA" id="ARBA00037968"/>
    </source>
</evidence>
<keyword evidence="4 8" id="KW-0812">Transmembrane</keyword>
<dbReference type="InterPro" id="IPR036259">
    <property type="entry name" value="MFS_trans_sf"/>
</dbReference>
<dbReference type="OrthoDB" id="3639251at2759"/>
<keyword evidence="3" id="KW-1003">Cell membrane</keyword>
<evidence type="ECO:0000256" key="1">
    <source>
        <dbReference type="ARBA" id="ARBA00004651"/>
    </source>
</evidence>
<dbReference type="EMBL" id="JXNT01000001">
    <property type="protein sequence ID" value="ODM23649.1"/>
    <property type="molecule type" value="Genomic_DNA"/>
</dbReference>
<feature type="transmembrane region" description="Helical" evidence="8">
    <location>
        <begin position="350"/>
        <end position="370"/>
    </location>
</feature>
<dbReference type="Gene3D" id="1.20.1250.20">
    <property type="entry name" value="MFS general substrate transporter like domains"/>
    <property type="match status" value="2"/>
</dbReference>